<feature type="domain" description="Leucine-rich repeat-containing N-terminal plant-type" evidence="12">
    <location>
        <begin position="41"/>
        <end position="73"/>
    </location>
</feature>
<feature type="chain" id="PRO_5032560590" description="Cell wall hydroxyproline-rich glycoprotein" evidence="11">
    <location>
        <begin position="21"/>
        <end position="395"/>
    </location>
</feature>
<dbReference type="OrthoDB" id="676979at2759"/>
<evidence type="ECO:0000256" key="7">
    <source>
        <dbReference type="ARBA" id="ARBA00023180"/>
    </source>
</evidence>
<dbReference type="InterPro" id="IPR032675">
    <property type="entry name" value="LRR_dom_sf"/>
</dbReference>
<dbReference type="PANTHER" id="PTHR32093">
    <property type="entry name" value="LEUCINE-RICH REPEAT EXTENSIN-LIKE PROTEIN 3-RELATED"/>
    <property type="match status" value="1"/>
</dbReference>
<dbReference type="AlphaFoldDB" id="A0A835HUR8"/>
<keyword evidence="4" id="KW-0433">Leucine-rich repeat</keyword>
<dbReference type="InterPro" id="IPR013210">
    <property type="entry name" value="LRR_N_plant-typ"/>
</dbReference>
<gene>
    <name evidence="13" type="ORF">IFM89_013744</name>
</gene>
<evidence type="ECO:0000313" key="14">
    <source>
        <dbReference type="Proteomes" id="UP000631114"/>
    </source>
</evidence>
<organism evidence="13 14">
    <name type="scientific">Coptis chinensis</name>
    <dbReference type="NCBI Taxonomy" id="261450"/>
    <lineage>
        <taxon>Eukaryota</taxon>
        <taxon>Viridiplantae</taxon>
        <taxon>Streptophyta</taxon>
        <taxon>Embryophyta</taxon>
        <taxon>Tracheophyta</taxon>
        <taxon>Spermatophyta</taxon>
        <taxon>Magnoliopsida</taxon>
        <taxon>Ranunculales</taxon>
        <taxon>Ranunculaceae</taxon>
        <taxon>Coptidoideae</taxon>
        <taxon>Coptis</taxon>
    </lineage>
</organism>
<dbReference type="FunFam" id="3.80.10.10:FF:000224">
    <property type="entry name" value="Leucine-rich repeat extensin-like protein 1"/>
    <property type="match status" value="1"/>
</dbReference>
<evidence type="ECO:0000313" key="13">
    <source>
        <dbReference type="EMBL" id="KAF9605074.1"/>
    </source>
</evidence>
<evidence type="ECO:0000256" key="5">
    <source>
        <dbReference type="ARBA" id="ARBA00022729"/>
    </source>
</evidence>
<evidence type="ECO:0000256" key="3">
    <source>
        <dbReference type="ARBA" id="ARBA00022525"/>
    </source>
</evidence>
<keyword evidence="14" id="KW-1185">Reference proteome</keyword>
<evidence type="ECO:0000256" key="10">
    <source>
        <dbReference type="ARBA" id="ARBA00041871"/>
    </source>
</evidence>
<dbReference type="Gene3D" id="3.80.10.10">
    <property type="entry name" value="Ribonuclease Inhibitor"/>
    <property type="match status" value="2"/>
</dbReference>
<evidence type="ECO:0000256" key="11">
    <source>
        <dbReference type="SAM" id="SignalP"/>
    </source>
</evidence>
<dbReference type="InterPro" id="IPR051582">
    <property type="entry name" value="LRR_extensin-like_regulator"/>
</dbReference>
<evidence type="ECO:0000256" key="2">
    <source>
        <dbReference type="ARBA" id="ARBA00022512"/>
    </source>
</evidence>
<dbReference type="Proteomes" id="UP000631114">
    <property type="component" value="Unassembled WGS sequence"/>
</dbReference>
<keyword evidence="6" id="KW-0677">Repeat</keyword>
<comment type="subcellular location">
    <subcellularLocation>
        <location evidence="1">Secreted</location>
        <location evidence="1">Cell wall</location>
    </subcellularLocation>
</comment>
<protein>
    <recommendedName>
        <fullName evidence="10">Cell wall hydroxyproline-rich glycoprotein</fullName>
    </recommendedName>
</protein>
<proteinExistence type="predicted"/>
<name>A0A835HUR8_9MAGN</name>
<keyword evidence="2" id="KW-0134">Cell wall</keyword>
<sequence>MTNLRLSLGLCCLFCVVVLASSSHQDSPPPPNPRLQNACKAFQAWKDVISSDPKNFTSNWNSQDVCKYNGVYCAPSPDDPNITTVAGIDLNHADIVGSLPEELGLLIDLALFHISSNHFHGVIPESFGNLHLLYEFDVSNNQFTGPFPSIVLYLTSLKYLDIRFNEFQGDVPSRLFDLKLDAIFINNNKFQFSLPKNIGNTSASVLVLANNNLCGFVPSSLARLGRNVNEINLMNCGIRGRLPLEIGWLKNLTVFDVSFNRLVGSLPKTIVYMRSLELLNVANNKFSGDIPASICSLPKLQNFTYSFNFFHGESQSCLKIPDNDNKNNCIPGQPLQRSLPECKWFLSHPVVCNRFRCSPKKAPTWYLHLPFHRYITIIKHHFHKLTSPPTHHHYP</sequence>
<dbReference type="PANTHER" id="PTHR32093:SF121">
    <property type="entry name" value="LEUCINE-RICH REPEAT EXTENSIN-LIKE PROTEIN 6"/>
    <property type="match status" value="1"/>
</dbReference>
<keyword evidence="5 11" id="KW-0732">Signal</keyword>
<evidence type="ECO:0000256" key="9">
    <source>
        <dbReference type="ARBA" id="ARBA00023316"/>
    </source>
</evidence>
<dbReference type="InterPro" id="IPR001611">
    <property type="entry name" value="Leu-rich_rpt"/>
</dbReference>
<dbReference type="GO" id="GO:0071555">
    <property type="term" value="P:cell wall organization"/>
    <property type="evidence" value="ECO:0007669"/>
    <property type="project" value="UniProtKB-KW"/>
</dbReference>
<keyword evidence="7" id="KW-0325">Glycoprotein</keyword>
<dbReference type="SUPFAM" id="SSF52058">
    <property type="entry name" value="L domain-like"/>
    <property type="match status" value="1"/>
</dbReference>
<evidence type="ECO:0000256" key="4">
    <source>
        <dbReference type="ARBA" id="ARBA00022614"/>
    </source>
</evidence>
<feature type="signal peptide" evidence="11">
    <location>
        <begin position="1"/>
        <end position="20"/>
    </location>
</feature>
<keyword evidence="9" id="KW-0961">Cell wall biogenesis/degradation</keyword>
<dbReference type="EMBL" id="JADFTS010000005">
    <property type="protein sequence ID" value="KAF9605074.1"/>
    <property type="molecule type" value="Genomic_DNA"/>
</dbReference>
<evidence type="ECO:0000256" key="6">
    <source>
        <dbReference type="ARBA" id="ARBA00022737"/>
    </source>
</evidence>
<accession>A0A835HUR8</accession>
<reference evidence="13 14" key="1">
    <citation type="submission" date="2020-10" db="EMBL/GenBank/DDBJ databases">
        <title>The Coptis chinensis genome and diversification of protoberbering-type alkaloids.</title>
        <authorList>
            <person name="Wang B."/>
            <person name="Shu S."/>
            <person name="Song C."/>
            <person name="Liu Y."/>
        </authorList>
    </citation>
    <scope>NUCLEOTIDE SEQUENCE [LARGE SCALE GENOMIC DNA]</scope>
    <source>
        <strain evidence="13">HL-2020</strain>
        <tissue evidence="13">Leaf</tissue>
    </source>
</reference>
<dbReference type="FunFam" id="3.80.10.10:FF:000041">
    <property type="entry name" value="LRR receptor-like serine/threonine-protein kinase ERECTA"/>
    <property type="match status" value="1"/>
</dbReference>
<keyword evidence="3" id="KW-0964">Secreted</keyword>
<evidence type="ECO:0000256" key="1">
    <source>
        <dbReference type="ARBA" id="ARBA00004191"/>
    </source>
</evidence>
<evidence type="ECO:0000256" key="8">
    <source>
        <dbReference type="ARBA" id="ARBA00023278"/>
    </source>
</evidence>
<evidence type="ECO:0000259" key="12">
    <source>
        <dbReference type="Pfam" id="PF08263"/>
    </source>
</evidence>
<keyword evidence="8" id="KW-0379">Hydroxylation</keyword>
<dbReference type="Pfam" id="PF00560">
    <property type="entry name" value="LRR_1"/>
    <property type="match status" value="2"/>
</dbReference>
<dbReference type="Pfam" id="PF08263">
    <property type="entry name" value="LRRNT_2"/>
    <property type="match status" value="1"/>
</dbReference>
<comment type="caution">
    <text evidence="13">The sequence shown here is derived from an EMBL/GenBank/DDBJ whole genome shotgun (WGS) entry which is preliminary data.</text>
</comment>